<evidence type="ECO:0000313" key="7">
    <source>
        <dbReference type="EMBL" id="ORA18437.1"/>
    </source>
</evidence>
<gene>
    <name evidence="7" type="ORF">BST12_18930</name>
</gene>
<dbReference type="FunFam" id="3.30.300.30:FF:000020">
    <property type="entry name" value="Long-chain fatty acid transporter"/>
    <property type="match status" value="1"/>
</dbReference>
<name>A0A1W9ZLZ3_MYCAN</name>
<keyword evidence="2" id="KW-0436">Ligase</keyword>
<evidence type="ECO:0000259" key="6">
    <source>
        <dbReference type="Pfam" id="PF13193"/>
    </source>
</evidence>
<dbReference type="Gene3D" id="3.30.300.30">
    <property type="match status" value="1"/>
</dbReference>
<evidence type="ECO:0000256" key="1">
    <source>
        <dbReference type="ARBA" id="ARBA00006432"/>
    </source>
</evidence>
<dbReference type="EMBL" id="MVHE01000035">
    <property type="protein sequence ID" value="ORA18437.1"/>
    <property type="molecule type" value="Genomic_DNA"/>
</dbReference>
<dbReference type="Gene3D" id="3.40.50.12780">
    <property type="entry name" value="N-terminal domain of ligase-like"/>
    <property type="match status" value="1"/>
</dbReference>
<dbReference type="InterPro" id="IPR000873">
    <property type="entry name" value="AMP-dep_synth/lig_dom"/>
</dbReference>
<dbReference type="PANTHER" id="PTHR43107:SF15">
    <property type="entry name" value="FATTY ACID TRANSPORT PROTEIN 3, ISOFORM A"/>
    <property type="match status" value="1"/>
</dbReference>
<accession>A0A1W9ZLZ3</accession>
<dbReference type="Pfam" id="PF13193">
    <property type="entry name" value="AMP-binding_C"/>
    <property type="match status" value="1"/>
</dbReference>
<dbReference type="InterPro" id="IPR054874">
    <property type="entry name" value="FACL_FadD6"/>
</dbReference>
<dbReference type="GO" id="GO:0005324">
    <property type="term" value="F:long-chain fatty acid transmembrane transporter activity"/>
    <property type="evidence" value="ECO:0007669"/>
    <property type="project" value="TreeGrafter"/>
</dbReference>
<dbReference type="Pfam" id="PF00501">
    <property type="entry name" value="AMP-binding"/>
    <property type="match status" value="1"/>
</dbReference>
<dbReference type="GO" id="GO:0005524">
    <property type="term" value="F:ATP binding"/>
    <property type="evidence" value="ECO:0007669"/>
    <property type="project" value="UniProtKB-KW"/>
</dbReference>
<dbReference type="Proteomes" id="UP000192284">
    <property type="component" value="Unassembled WGS sequence"/>
</dbReference>
<dbReference type="InterPro" id="IPR042099">
    <property type="entry name" value="ANL_N_sf"/>
</dbReference>
<feature type="domain" description="AMP-binding enzyme C-terminal" evidence="6">
    <location>
        <begin position="469"/>
        <end position="545"/>
    </location>
</feature>
<dbReference type="SUPFAM" id="SSF56801">
    <property type="entry name" value="Acetyl-CoA synthetase-like"/>
    <property type="match status" value="1"/>
</dbReference>
<keyword evidence="4" id="KW-0067">ATP-binding</keyword>
<organism evidence="7 8">
    <name type="scientific">Mycobacterium angelicum</name>
    <dbReference type="NCBI Taxonomy" id="470074"/>
    <lineage>
        <taxon>Bacteria</taxon>
        <taxon>Bacillati</taxon>
        <taxon>Actinomycetota</taxon>
        <taxon>Actinomycetes</taxon>
        <taxon>Mycobacteriales</taxon>
        <taxon>Mycobacteriaceae</taxon>
        <taxon>Mycobacterium</taxon>
    </lineage>
</organism>
<dbReference type="NCBIfam" id="NF006134">
    <property type="entry name" value="PRK08279.1"/>
    <property type="match status" value="1"/>
</dbReference>
<evidence type="ECO:0000313" key="8">
    <source>
        <dbReference type="Proteomes" id="UP000192284"/>
    </source>
</evidence>
<keyword evidence="3" id="KW-0547">Nucleotide-binding</keyword>
<dbReference type="PANTHER" id="PTHR43107">
    <property type="entry name" value="LONG-CHAIN FATTY ACID TRANSPORT PROTEIN"/>
    <property type="match status" value="1"/>
</dbReference>
<dbReference type="OrthoDB" id="9803968at2"/>
<comment type="caution">
    <text evidence="7">The sequence shown here is derived from an EMBL/GenBank/DDBJ whole genome shotgun (WGS) entry which is preliminary data.</text>
</comment>
<reference evidence="7 8" key="1">
    <citation type="submission" date="2017-02" db="EMBL/GenBank/DDBJ databases">
        <title>The new phylogeny of genus Mycobacterium.</title>
        <authorList>
            <person name="Tortoli E."/>
            <person name="Trovato A."/>
            <person name="Cirillo D.M."/>
        </authorList>
    </citation>
    <scope>NUCLEOTIDE SEQUENCE [LARGE SCALE GENOMIC DNA]</scope>
    <source>
        <strain evidence="7 8">DSM 45057</strain>
    </source>
</reference>
<feature type="domain" description="AMP-dependent synthetase/ligase" evidence="5">
    <location>
        <begin position="53"/>
        <end position="386"/>
    </location>
</feature>
<evidence type="ECO:0000259" key="5">
    <source>
        <dbReference type="Pfam" id="PF00501"/>
    </source>
</evidence>
<comment type="similarity">
    <text evidence="1">Belongs to the ATP-dependent AMP-binding enzyme family.</text>
</comment>
<dbReference type="PROSITE" id="PS00455">
    <property type="entry name" value="AMP_BINDING"/>
    <property type="match status" value="1"/>
</dbReference>
<dbReference type="InterPro" id="IPR045851">
    <property type="entry name" value="AMP-bd_C_sf"/>
</dbReference>
<dbReference type="RefSeq" id="WP_083114650.1">
    <property type="nucleotide sequence ID" value="NZ_JACKTS010000023.1"/>
</dbReference>
<proteinExistence type="inferred from homology"/>
<dbReference type="AlphaFoldDB" id="A0A1W9ZLZ3"/>
<sequence length="593" mass="63990">MSDNDGAARATIKFTDIAARIPGLLADAPSIARGLRTGLLARPSSRSSIGTVFQDRAARYGNRVFLRFGEQELTYREANAVANRYAAVLAARGVGPSDVVGVMLRNSPNAVLVMLAVVKCGAIAGMLNYHQRGDVLAHSLGLLDAKVLVAESDLVSVVTDAGGSAGEVLTIEDVDRFSKTAPATNPASASAVRAKDTAFYIFTSGTTGYPKASVMTHYRWLKALGAFGGLGLRLKSSDTLYSCLPLYHNNALTVAVSATINSGATLALGKSFSASRFWDEVIASRATAFVYIGEVCRYLLNQPPKPTDRAHKVRVIAGNGLRPEIWNEFTRRFGIERVCEFYAASEGTTAFVNIFNVPGSTGISPMPLAYVEYDPDTGEPVRDEAGRVRRVPEGQPGLLLSPVNRLQPFDGYTDKAASEKKLVRDAFKNGDCWFNTGDVMSPQGMFHAAFVDRLGDTFRWKGENVATTQVEAALACDGAIEECTVYGVEVPHTGGRAGMAAVKLREGAEFDGQALARTVYRELPSYALPLFVRVVESMEHTTTFKSLKVGLRKQAYGSDIEDPLYVLAGRKEGYVPFYPEYAEEVAAGRRPQG</sequence>
<evidence type="ECO:0000256" key="3">
    <source>
        <dbReference type="ARBA" id="ARBA00022741"/>
    </source>
</evidence>
<evidence type="ECO:0000256" key="2">
    <source>
        <dbReference type="ARBA" id="ARBA00022598"/>
    </source>
</evidence>
<keyword evidence="8" id="KW-1185">Reference proteome</keyword>
<dbReference type="GO" id="GO:0004467">
    <property type="term" value="F:long-chain fatty acid-CoA ligase activity"/>
    <property type="evidence" value="ECO:0007669"/>
    <property type="project" value="TreeGrafter"/>
</dbReference>
<dbReference type="NCBIfam" id="NF038342">
    <property type="entry name" value="FACL_FadD6"/>
    <property type="match status" value="1"/>
</dbReference>
<dbReference type="InterPro" id="IPR025110">
    <property type="entry name" value="AMP-bd_C"/>
</dbReference>
<dbReference type="InterPro" id="IPR020845">
    <property type="entry name" value="AMP-binding_CS"/>
</dbReference>
<dbReference type="GO" id="GO:0044539">
    <property type="term" value="P:long-chain fatty acid import into cell"/>
    <property type="evidence" value="ECO:0007669"/>
    <property type="project" value="TreeGrafter"/>
</dbReference>
<protein>
    <submittedName>
        <fullName evidence="7">Long-chain-acyl-CoA synthetase</fullName>
    </submittedName>
</protein>
<evidence type="ECO:0000256" key="4">
    <source>
        <dbReference type="ARBA" id="ARBA00022840"/>
    </source>
</evidence>
<dbReference type="GO" id="GO:0005886">
    <property type="term" value="C:plasma membrane"/>
    <property type="evidence" value="ECO:0007669"/>
    <property type="project" value="TreeGrafter"/>
</dbReference>